<gene>
    <name evidence="1" type="ORF">MTR67_030397</name>
</gene>
<proteinExistence type="predicted"/>
<dbReference type="Proteomes" id="UP001234989">
    <property type="component" value="Chromosome 7"/>
</dbReference>
<dbReference type="Gene3D" id="3.10.10.10">
    <property type="entry name" value="HIV Type 1 Reverse Transcriptase, subunit A, domain 1"/>
    <property type="match status" value="1"/>
</dbReference>
<dbReference type="InterPro" id="IPR053134">
    <property type="entry name" value="RNA-dir_DNA_polymerase"/>
</dbReference>
<sequence>MAPEQLKKLKEQLKELLDMGFIRLSISPRGALVLFVKHLESQMNHLSVQKKPRAKCSLKVRESDFEFIIMSFGLTNTPVALMDFMNKLNTHERNYPTHDLKLEIVVFGLKIQRHYLYRVHVDIYIH</sequence>
<reference evidence="1" key="1">
    <citation type="submission" date="2023-08" db="EMBL/GenBank/DDBJ databases">
        <title>A de novo genome assembly of Solanum verrucosum Schlechtendal, a Mexican diploid species geographically isolated from the other diploid A-genome species in potato relatives.</title>
        <authorList>
            <person name="Hosaka K."/>
        </authorList>
    </citation>
    <scope>NUCLEOTIDE SEQUENCE</scope>
    <source>
        <tissue evidence="1">Young leaves</tissue>
    </source>
</reference>
<dbReference type="InterPro" id="IPR043502">
    <property type="entry name" value="DNA/RNA_pol_sf"/>
</dbReference>
<keyword evidence="2" id="KW-1185">Reference proteome</keyword>
<dbReference type="PANTHER" id="PTHR24559">
    <property type="entry name" value="TRANSPOSON TY3-I GAG-POL POLYPROTEIN"/>
    <property type="match status" value="1"/>
</dbReference>
<evidence type="ECO:0000313" key="2">
    <source>
        <dbReference type="Proteomes" id="UP001234989"/>
    </source>
</evidence>
<dbReference type="EMBL" id="CP133618">
    <property type="protein sequence ID" value="WMV37012.1"/>
    <property type="molecule type" value="Genomic_DNA"/>
</dbReference>
<dbReference type="SUPFAM" id="SSF56672">
    <property type="entry name" value="DNA/RNA polymerases"/>
    <property type="match status" value="1"/>
</dbReference>
<name>A0AAF0TXN0_SOLVR</name>
<accession>A0AAF0TXN0</accession>
<evidence type="ECO:0000313" key="1">
    <source>
        <dbReference type="EMBL" id="WMV37012.1"/>
    </source>
</evidence>
<dbReference type="AlphaFoldDB" id="A0AAF0TXN0"/>
<dbReference type="PANTHER" id="PTHR24559:SF444">
    <property type="entry name" value="REVERSE TRANSCRIPTASE DOMAIN-CONTAINING PROTEIN"/>
    <property type="match status" value="1"/>
</dbReference>
<protein>
    <submittedName>
        <fullName evidence="1">Uncharacterized protein</fullName>
    </submittedName>
</protein>
<organism evidence="1 2">
    <name type="scientific">Solanum verrucosum</name>
    <dbReference type="NCBI Taxonomy" id="315347"/>
    <lineage>
        <taxon>Eukaryota</taxon>
        <taxon>Viridiplantae</taxon>
        <taxon>Streptophyta</taxon>
        <taxon>Embryophyta</taxon>
        <taxon>Tracheophyta</taxon>
        <taxon>Spermatophyta</taxon>
        <taxon>Magnoliopsida</taxon>
        <taxon>eudicotyledons</taxon>
        <taxon>Gunneridae</taxon>
        <taxon>Pentapetalae</taxon>
        <taxon>asterids</taxon>
        <taxon>lamiids</taxon>
        <taxon>Solanales</taxon>
        <taxon>Solanaceae</taxon>
        <taxon>Solanoideae</taxon>
        <taxon>Solaneae</taxon>
        <taxon>Solanum</taxon>
    </lineage>
</organism>